<evidence type="ECO:0000313" key="2">
    <source>
        <dbReference type="EnsemblMetazoa" id="PPA25490.1"/>
    </source>
</evidence>
<name>A0A2A6B464_PRIPA</name>
<dbReference type="InterPro" id="IPR007835">
    <property type="entry name" value="MOFRL"/>
</dbReference>
<reference evidence="3" key="1">
    <citation type="journal article" date="2008" name="Nat. Genet.">
        <title>The Pristionchus pacificus genome provides a unique perspective on nematode lifestyle and parasitism.</title>
        <authorList>
            <person name="Dieterich C."/>
            <person name="Clifton S.W."/>
            <person name="Schuster L.N."/>
            <person name="Chinwalla A."/>
            <person name="Delehaunty K."/>
            <person name="Dinkelacker I."/>
            <person name="Fulton L."/>
            <person name="Fulton R."/>
            <person name="Godfrey J."/>
            <person name="Minx P."/>
            <person name="Mitreva M."/>
            <person name="Roeseler W."/>
            <person name="Tian H."/>
            <person name="Witte H."/>
            <person name="Yang S.P."/>
            <person name="Wilson R.K."/>
            <person name="Sommer R.J."/>
        </authorList>
    </citation>
    <scope>NUCLEOTIDE SEQUENCE [LARGE SCALE GENOMIC DNA]</scope>
    <source>
        <strain evidence="3">PS312</strain>
    </source>
</reference>
<evidence type="ECO:0000256" key="1">
    <source>
        <dbReference type="ARBA" id="ARBA00005393"/>
    </source>
</evidence>
<keyword evidence="3" id="KW-1185">Reference proteome</keyword>
<dbReference type="InterPro" id="IPR025286">
    <property type="entry name" value="MOFRL_assoc_dom"/>
</dbReference>
<dbReference type="SUPFAM" id="SSF82544">
    <property type="entry name" value="GckA/TtuD-like"/>
    <property type="match status" value="1"/>
</dbReference>
<reference evidence="2" key="2">
    <citation type="submission" date="2022-06" db="UniProtKB">
        <authorList>
            <consortium name="EnsemblMetazoa"/>
        </authorList>
    </citation>
    <scope>IDENTIFICATION</scope>
    <source>
        <strain evidence="2">PS312</strain>
    </source>
</reference>
<comment type="similarity">
    <text evidence="1">Belongs to the glycerate kinase type-2 family.</text>
</comment>
<organism evidence="2 3">
    <name type="scientific">Pristionchus pacificus</name>
    <name type="common">Parasitic nematode worm</name>
    <dbReference type="NCBI Taxonomy" id="54126"/>
    <lineage>
        <taxon>Eukaryota</taxon>
        <taxon>Metazoa</taxon>
        <taxon>Ecdysozoa</taxon>
        <taxon>Nematoda</taxon>
        <taxon>Chromadorea</taxon>
        <taxon>Rhabditida</taxon>
        <taxon>Rhabditina</taxon>
        <taxon>Diplogasteromorpha</taxon>
        <taxon>Diplogasteroidea</taxon>
        <taxon>Neodiplogasteridae</taxon>
        <taxon>Pristionchus</taxon>
    </lineage>
</organism>
<dbReference type="InterPro" id="IPR039760">
    <property type="entry name" value="MOFRL_protein"/>
</dbReference>
<dbReference type="Proteomes" id="UP000005239">
    <property type="component" value="Unassembled WGS sequence"/>
</dbReference>
<accession>A0A2A6B464</accession>
<gene>
    <name evidence="2" type="primary">WBGene00115044</name>
</gene>
<dbReference type="PANTHER" id="PTHR12227:SF0">
    <property type="entry name" value="GLYCERATE KINASE"/>
    <property type="match status" value="1"/>
</dbReference>
<dbReference type="InterPro" id="IPR037035">
    <property type="entry name" value="GK-like_C_sf"/>
</dbReference>
<proteinExistence type="inferred from homology"/>
<dbReference type="GO" id="GO:0008887">
    <property type="term" value="F:glycerate kinase activity"/>
    <property type="evidence" value="ECO:0000318"/>
    <property type="project" value="GO_Central"/>
</dbReference>
<dbReference type="PANTHER" id="PTHR12227">
    <property type="entry name" value="GLYCERATE KINASE"/>
    <property type="match status" value="1"/>
</dbReference>
<dbReference type="Gene3D" id="3.40.1480.10">
    <property type="entry name" value="MOFRL domain"/>
    <property type="match status" value="1"/>
</dbReference>
<dbReference type="Gene3D" id="3.40.50.10180">
    <property type="entry name" value="Glycerate kinase, MOFRL-like N-terminal domain"/>
    <property type="match status" value="1"/>
</dbReference>
<dbReference type="AlphaFoldDB" id="A0A2A6B464"/>
<dbReference type="Pfam" id="PF05161">
    <property type="entry name" value="MOFRL"/>
    <property type="match status" value="1"/>
</dbReference>
<dbReference type="OrthoDB" id="44918at2759"/>
<dbReference type="Pfam" id="PF13660">
    <property type="entry name" value="DUF4147"/>
    <property type="match status" value="1"/>
</dbReference>
<dbReference type="GO" id="GO:0005737">
    <property type="term" value="C:cytoplasm"/>
    <property type="evidence" value="ECO:0000318"/>
    <property type="project" value="GO_Central"/>
</dbReference>
<sequence length="442" mass="47186">MKEFVIRAFSAAVNAVNPFECVRKCLLVTSSSISINGSSSSIDIDPSSPLYLISFGKAAAAMTKGAEEILGKRLKKGIAIVPKVEDTSHPLKSTLYEAGRSNLPDQRSIEATKEVLRMLDCAERNAVFLVLISGGGSALLSLPSKGITLDHKLSTIHTLVSKGASIQQLNAVRRVLSQVKGGGLLERFGERKSVSLILSDIVGDPLEFIASGPTVHPQSSIRATTVIDELNVRSNLPNEVVHAIDSEKASPSVVPNGADHVIIGNNSIALKEAKNLLENGGFTSAITTSTRVGDAGDFGREVADTVVQLKNRDKMAILYGGETTVNLPPNSGKGGRNQHAALTAMIELSKRRDEWKDLNFCLLFGGTDGQDGTDAAGAILSSTDIIDMSTHEIEEAEKALLQANSYNFWKDFKGGKCHFKPGLTGTNVMDITIILCDSSMHM</sequence>
<protein>
    <submittedName>
        <fullName evidence="2">Uncharacterized protein</fullName>
    </submittedName>
</protein>
<dbReference type="InterPro" id="IPR038614">
    <property type="entry name" value="GK_N_sf"/>
</dbReference>
<dbReference type="EnsemblMetazoa" id="PPA25490.1">
    <property type="protein sequence ID" value="PPA25490.1"/>
    <property type="gene ID" value="WBGene00115044"/>
</dbReference>
<evidence type="ECO:0000313" key="3">
    <source>
        <dbReference type="Proteomes" id="UP000005239"/>
    </source>
</evidence>
<accession>A0A8R1YL53</accession>